<dbReference type="OrthoDB" id="4641840at2"/>
<protein>
    <submittedName>
        <fullName evidence="1">Uncharacterized protein</fullName>
    </submittedName>
</protein>
<name>A0A0J8UBG2_9MYCO</name>
<dbReference type="Proteomes" id="UP000037594">
    <property type="component" value="Unassembled WGS sequence"/>
</dbReference>
<accession>A0A0J8UBG2</accession>
<dbReference type="PATRIC" id="fig|451644.5.peg.3088"/>
<sequence length="134" mass="14548">MPGTPNADRDTVLFVHTLTSALACSTQHEVPELVLPTPREPSPAAQRVRVLEKLDEALAQVDRVIRSKKMRPSSTSLATLGRRMVQRGEKYDAVERTYTPGPGFTALGDALATDWITGLLVEGYRTGKISEGSA</sequence>
<organism evidence="1 2">
    <name type="scientific">Mycolicibacterium conceptionense</name>
    <dbReference type="NCBI Taxonomy" id="451644"/>
    <lineage>
        <taxon>Bacteria</taxon>
        <taxon>Bacillati</taxon>
        <taxon>Actinomycetota</taxon>
        <taxon>Actinomycetes</taxon>
        <taxon>Mycobacteriales</taxon>
        <taxon>Mycobacteriaceae</taxon>
        <taxon>Mycolicibacterium</taxon>
    </lineage>
</organism>
<proteinExistence type="predicted"/>
<evidence type="ECO:0000313" key="2">
    <source>
        <dbReference type="Proteomes" id="UP000037594"/>
    </source>
</evidence>
<gene>
    <name evidence="1" type="ORF">ACT17_14935</name>
</gene>
<comment type="caution">
    <text evidence="1">The sequence shown here is derived from an EMBL/GenBank/DDBJ whole genome shotgun (WGS) entry which is preliminary data.</text>
</comment>
<evidence type="ECO:0000313" key="1">
    <source>
        <dbReference type="EMBL" id="KMV17695.1"/>
    </source>
</evidence>
<reference evidence="1 2" key="1">
    <citation type="submission" date="2015-06" db="EMBL/GenBank/DDBJ databases">
        <title>Genome sequence of Mycobacterium conceptionense strain MLE.</title>
        <authorList>
            <person name="Greninger A.L."/>
            <person name="Cunningham G."/>
            <person name="Chiu C.Y."/>
            <person name="Miller S."/>
        </authorList>
    </citation>
    <scope>NUCLEOTIDE SEQUENCE [LARGE SCALE GENOMIC DNA]</scope>
    <source>
        <strain evidence="1 2">MLE</strain>
    </source>
</reference>
<dbReference type="AlphaFoldDB" id="A0A0J8UBG2"/>
<dbReference type="RefSeq" id="WP_048896028.1">
    <property type="nucleotide sequence ID" value="NZ_LFOD01000012.1"/>
</dbReference>
<dbReference type="EMBL" id="LFOD01000012">
    <property type="protein sequence ID" value="KMV17695.1"/>
    <property type="molecule type" value="Genomic_DNA"/>
</dbReference>